<keyword evidence="5 11" id="KW-0812">Transmembrane</keyword>
<organism evidence="16 17">
    <name type="scientific">Terricaulis silvestris</name>
    <dbReference type="NCBI Taxonomy" id="2686094"/>
    <lineage>
        <taxon>Bacteria</taxon>
        <taxon>Pseudomonadati</taxon>
        <taxon>Pseudomonadota</taxon>
        <taxon>Alphaproteobacteria</taxon>
        <taxon>Caulobacterales</taxon>
        <taxon>Caulobacteraceae</taxon>
        <taxon>Terricaulis</taxon>
    </lineage>
</organism>
<keyword evidence="16" id="KW-0675">Receptor</keyword>
<keyword evidence="17" id="KW-1185">Reference proteome</keyword>
<dbReference type="InterPro" id="IPR036942">
    <property type="entry name" value="Beta-barrel_TonB_sf"/>
</dbReference>
<dbReference type="Proteomes" id="UP000431269">
    <property type="component" value="Chromosome"/>
</dbReference>
<evidence type="ECO:0000259" key="15">
    <source>
        <dbReference type="Pfam" id="PF07715"/>
    </source>
</evidence>
<dbReference type="InterPro" id="IPR039426">
    <property type="entry name" value="TonB-dep_rcpt-like"/>
</dbReference>
<keyword evidence="4" id="KW-0410">Iron transport</keyword>
<evidence type="ECO:0000256" key="12">
    <source>
        <dbReference type="RuleBase" id="RU003357"/>
    </source>
</evidence>
<comment type="similarity">
    <text evidence="11 12">Belongs to the TonB-dependent receptor family.</text>
</comment>
<comment type="subcellular location">
    <subcellularLocation>
        <location evidence="1 11">Cell outer membrane</location>
        <topology evidence="1 11">Multi-pass membrane protein</topology>
    </subcellularLocation>
</comment>
<evidence type="ECO:0000256" key="8">
    <source>
        <dbReference type="ARBA" id="ARBA00023077"/>
    </source>
</evidence>
<dbReference type="InterPro" id="IPR012910">
    <property type="entry name" value="Plug_dom"/>
</dbReference>
<gene>
    <name evidence="16" type="primary">fepA_2</name>
    <name evidence="16" type="ORF">DSM104635_02798</name>
</gene>
<reference evidence="17" key="1">
    <citation type="submission" date="2019-12" db="EMBL/GenBank/DDBJ databases">
        <title>Complete genome of Terracaulis silvestris 0127_4.</title>
        <authorList>
            <person name="Vieira S."/>
            <person name="Riedel T."/>
            <person name="Sproer C."/>
            <person name="Pascual J."/>
            <person name="Boedeker C."/>
            <person name="Overmann J."/>
        </authorList>
    </citation>
    <scope>NUCLEOTIDE SEQUENCE [LARGE SCALE GENOMIC DNA]</scope>
    <source>
        <strain evidence="17">0127_4</strain>
    </source>
</reference>
<evidence type="ECO:0000256" key="4">
    <source>
        <dbReference type="ARBA" id="ARBA00022496"/>
    </source>
</evidence>
<dbReference type="PANTHER" id="PTHR32552">
    <property type="entry name" value="FERRICHROME IRON RECEPTOR-RELATED"/>
    <property type="match status" value="1"/>
</dbReference>
<evidence type="ECO:0000256" key="1">
    <source>
        <dbReference type="ARBA" id="ARBA00004571"/>
    </source>
</evidence>
<evidence type="ECO:0000256" key="7">
    <source>
        <dbReference type="ARBA" id="ARBA00023065"/>
    </source>
</evidence>
<evidence type="ECO:0000256" key="2">
    <source>
        <dbReference type="ARBA" id="ARBA00022448"/>
    </source>
</evidence>
<evidence type="ECO:0000256" key="5">
    <source>
        <dbReference type="ARBA" id="ARBA00022692"/>
    </source>
</evidence>
<evidence type="ECO:0000259" key="14">
    <source>
        <dbReference type="Pfam" id="PF00593"/>
    </source>
</evidence>
<evidence type="ECO:0000256" key="9">
    <source>
        <dbReference type="ARBA" id="ARBA00023136"/>
    </source>
</evidence>
<evidence type="ECO:0000256" key="3">
    <source>
        <dbReference type="ARBA" id="ARBA00022452"/>
    </source>
</evidence>
<evidence type="ECO:0000256" key="10">
    <source>
        <dbReference type="ARBA" id="ARBA00023237"/>
    </source>
</evidence>
<dbReference type="Pfam" id="PF07715">
    <property type="entry name" value="Plug"/>
    <property type="match status" value="1"/>
</dbReference>
<keyword evidence="3 11" id="KW-1134">Transmembrane beta strand</keyword>
<dbReference type="Gene3D" id="2.40.170.20">
    <property type="entry name" value="TonB-dependent receptor, beta-barrel domain"/>
    <property type="match status" value="1"/>
</dbReference>
<dbReference type="SUPFAM" id="SSF56935">
    <property type="entry name" value="Porins"/>
    <property type="match status" value="1"/>
</dbReference>
<keyword evidence="2 11" id="KW-0813">Transport</keyword>
<keyword evidence="8 12" id="KW-0798">TonB box</keyword>
<evidence type="ECO:0000313" key="16">
    <source>
        <dbReference type="EMBL" id="QGZ95943.1"/>
    </source>
</evidence>
<sequence length="676" mass="73304">MHKIISSALLGALLLAPGIAHAEDEQTDVIIVTAQPNPEDPPVVAEARERLARTPGAVSVVSNESFENRTAVGLSDILRDAPGVMAQRRYGEESRFSIRGSGLGQSYHQRGVLFAQDGVPFADADGFSDFQKLDPLTARYVEVYRGGNALRFGGAQLGGALNLVTPTGLTAESPNLLRLEGGSFDTVRGAAQIARAAGPWDVFAAASGMRTDGFRVHSGQDQVRGTINLGYTLGGDRAVRLIAYAADIDQDVPGTVSLATALSDPEAPGAGVVTTDWRRDQTIWRTTLQTRWRVNESTVFEGGVYATATDLDHPISLHIEQQIETQGAFGRFDWEGKLGGRRADLYYGASYRQGSTDQQLDPVFFPVDGDNTQEATGLDLFAEGRLFVADRLALVAGGSFGRATRDYEDHLNTDNDDDAKFEWFAPRVGLLWESEGGSQIYANVTRSVEPPHYGALVQAPFPAFTPVQPQEAWTGEIGTRGRDGAFIWDVTFYRAELENELLTFNNVHGLPSAFANADETIPQGVEATLDWTLSDAFGGAWTLRQSYTYSDFAFEGDATFGDNRLPVIPEHQYRATLRYTNDAGWFVAPSVEWRPSDTFVDYANTLEAPGYTIWSLNAGVDLGDRASPFIDARNLADEAYAPEFGAITNASAPGANTAVFYPGEGRAVFVGLSSRF</sequence>
<proteinExistence type="inferred from homology"/>
<feature type="domain" description="TonB-dependent receptor-like beta-barrel" evidence="14">
    <location>
        <begin position="272"/>
        <end position="635"/>
    </location>
</feature>
<dbReference type="Gene3D" id="2.170.130.10">
    <property type="entry name" value="TonB-dependent receptor, plug domain"/>
    <property type="match status" value="1"/>
</dbReference>
<evidence type="ECO:0000313" key="17">
    <source>
        <dbReference type="Proteomes" id="UP000431269"/>
    </source>
</evidence>
<keyword evidence="13" id="KW-0732">Signal</keyword>
<accession>A0A6I6MXM7</accession>
<feature type="domain" description="TonB-dependent receptor plug" evidence="15">
    <location>
        <begin position="52"/>
        <end position="160"/>
    </location>
</feature>
<evidence type="ECO:0000256" key="11">
    <source>
        <dbReference type="PROSITE-ProRule" id="PRU01360"/>
    </source>
</evidence>
<name>A0A6I6MXM7_9CAUL</name>
<protein>
    <submittedName>
        <fullName evidence="16">Enterobactin outer-membrane receptor</fullName>
    </submittedName>
</protein>
<dbReference type="InterPro" id="IPR000531">
    <property type="entry name" value="Beta-barrel_TonB"/>
</dbReference>
<keyword evidence="9 11" id="KW-0472">Membrane</keyword>
<dbReference type="Pfam" id="PF00593">
    <property type="entry name" value="TonB_dep_Rec_b-barrel"/>
    <property type="match status" value="1"/>
</dbReference>
<dbReference type="InterPro" id="IPR037066">
    <property type="entry name" value="Plug_dom_sf"/>
</dbReference>
<feature type="signal peptide" evidence="13">
    <location>
        <begin position="1"/>
        <end position="22"/>
    </location>
</feature>
<keyword evidence="6" id="KW-0408">Iron</keyword>
<dbReference type="AlphaFoldDB" id="A0A6I6MXM7"/>
<dbReference type="KEGG" id="tsv:DSM104635_02798"/>
<dbReference type="PANTHER" id="PTHR32552:SF81">
    <property type="entry name" value="TONB-DEPENDENT OUTER MEMBRANE RECEPTOR"/>
    <property type="match status" value="1"/>
</dbReference>
<dbReference type="PROSITE" id="PS52016">
    <property type="entry name" value="TONB_DEPENDENT_REC_3"/>
    <property type="match status" value="1"/>
</dbReference>
<keyword evidence="7" id="KW-0406">Ion transport</keyword>
<dbReference type="RefSeq" id="WP_158766764.1">
    <property type="nucleotide sequence ID" value="NZ_CP047045.1"/>
</dbReference>
<evidence type="ECO:0000256" key="6">
    <source>
        <dbReference type="ARBA" id="ARBA00023004"/>
    </source>
</evidence>
<dbReference type="EMBL" id="CP047045">
    <property type="protein sequence ID" value="QGZ95943.1"/>
    <property type="molecule type" value="Genomic_DNA"/>
</dbReference>
<feature type="chain" id="PRO_5026024888" evidence="13">
    <location>
        <begin position="23"/>
        <end position="676"/>
    </location>
</feature>
<dbReference type="GO" id="GO:0006826">
    <property type="term" value="P:iron ion transport"/>
    <property type="evidence" value="ECO:0007669"/>
    <property type="project" value="UniProtKB-KW"/>
</dbReference>
<dbReference type="GO" id="GO:0009279">
    <property type="term" value="C:cell outer membrane"/>
    <property type="evidence" value="ECO:0007669"/>
    <property type="project" value="UniProtKB-SubCell"/>
</dbReference>
<keyword evidence="10 11" id="KW-0998">Cell outer membrane</keyword>
<evidence type="ECO:0000256" key="13">
    <source>
        <dbReference type="SAM" id="SignalP"/>
    </source>
</evidence>